<name>A0A2P2QKM6_RHIMU</name>
<dbReference type="EMBL" id="GGEC01087057">
    <property type="protein sequence ID" value="MBX67541.1"/>
    <property type="molecule type" value="Transcribed_RNA"/>
</dbReference>
<sequence length="39" mass="4284">MEESKPSPTILPIEKTYPSLLFIHIVLHNSPPNHVCSGG</sequence>
<evidence type="ECO:0000313" key="1">
    <source>
        <dbReference type="EMBL" id="MBX67541.1"/>
    </source>
</evidence>
<protein>
    <submittedName>
        <fullName evidence="1">Uncharacterized protein</fullName>
    </submittedName>
</protein>
<accession>A0A2P2QKM6</accession>
<organism evidence="1">
    <name type="scientific">Rhizophora mucronata</name>
    <name type="common">Asiatic mangrove</name>
    <dbReference type="NCBI Taxonomy" id="61149"/>
    <lineage>
        <taxon>Eukaryota</taxon>
        <taxon>Viridiplantae</taxon>
        <taxon>Streptophyta</taxon>
        <taxon>Embryophyta</taxon>
        <taxon>Tracheophyta</taxon>
        <taxon>Spermatophyta</taxon>
        <taxon>Magnoliopsida</taxon>
        <taxon>eudicotyledons</taxon>
        <taxon>Gunneridae</taxon>
        <taxon>Pentapetalae</taxon>
        <taxon>rosids</taxon>
        <taxon>fabids</taxon>
        <taxon>Malpighiales</taxon>
        <taxon>Rhizophoraceae</taxon>
        <taxon>Rhizophora</taxon>
    </lineage>
</organism>
<proteinExistence type="predicted"/>
<dbReference type="AlphaFoldDB" id="A0A2P2QKM6"/>
<reference evidence="1" key="1">
    <citation type="submission" date="2018-02" db="EMBL/GenBank/DDBJ databases">
        <title>Rhizophora mucronata_Transcriptome.</title>
        <authorList>
            <person name="Meera S.P."/>
            <person name="Sreeshan A."/>
            <person name="Augustine A."/>
        </authorList>
    </citation>
    <scope>NUCLEOTIDE SEQUENCE</scope>
    <source>
        <tissue evidence="1">Leaf</tissue>
    </source>
</reference>